<dbReference type="eggNOG" id="ENOG502TAZB">
    <property type="taxonomic scope" value="Eukaryota"/>
</dbReference>
<evidence type="ECO:0000313" key="2">
    <source>
        <dbReference type="EMBL" id="EED92379.1"/>
    </source>
</evidence>
<dbReference type="KEGG" id="tps:THAPSDRAFT_22669"/>
<dbReference type="AlphaFoldDB" id="B8C2G6"/>
<dbReference type="GeneID" id="7446437"/>
<organism evidence="2 3">
    <name type="scientific">Thalassiosira pseudonana</name>
    <name type="common">Marine diatom</name>
    <name type="synonym">Cyclotella nana</name>
    <dbReference type="NCBI Taxonomy" id="35128"/>
    <lineage>
        <taxon>Eukaryota</taxon>
        <taxon>Sar</taxon>
        <taxon>Stramenopiles</taxon>
        <taxon>Ochrophyta</taxon>
        <taxon>Bacillariophyta</taxon>
        <taxon>Coscinodiscophyceae</taxon>
        <taxon>Thalassiosirophycidae</taxon>
        <taxon>Thalassiosirales</taxon>
        <taxon>Thalassiosiraceae</taxon>
        <taxon>Thalassiosira</taxon>
    </lineage>
</organism>
<reference evidence="2 3" key="1">
    <citation type="journal article" date="2004" name="Science">
        <title>The genome of the diatom Thalassiosira pseudonana: ecology, evolution, and metabolism.</title>
        <authorList>
            <person name="Armbrust E.V."/>
            <person name="Berges J.A."/>
            <person name="Bowler C."/>
            <person name="Green B.R."/>
            <person name="Martinez D."/>
            <person name="Putnam N.H."/>
            <person name="Zhou S."/>
            <person name="Allen A.E."/>
            <person name="Apt K.E."/>
            <person name="Bechner M."/>
            <person name="Brzezinski M.A."/>
            <person name="Chaal B.K."/>
            <person name="Chiovitti A."/>
            <person name="Davis A.K."/>
            <person name="Demarest M.S."/>
            <person name="Detter J.C."/>
            <person name="Glavina T."/>
            <person name="Goodstein D."/>
            <person name="Hadi M.Z."/>
            <person name="Hellsten U."/>
            <person name="Hildebrand M."/>
            <person name="Jenkins B.D."/>
            <person name="Jurka J."/>
            <person name="Kapitonov V.V."/>
            <person name="Kroger N."/>
            <person name="Lau W.W."/>
            <person name="Lane T.W."/>
            <person name="Larimer F.W."/>
            <person name="Lippmeier J.C."/>
            <person name="Lucas S."/>
            <person name="Medina M."/>
            <person name="Montsant A."/>
            <person name="Obornik M."/>
            <person name="Parker M.S."/>
            <person name="Palenik B."/>
            <person name="Pazour G.J."/>
            <person name="Richardson P.M."/>
            <person name="Rynearson T.A."/>
            <person name="Saito M.A."/>
            <person name="Schwartz D.C."/>
            <person name="Thamatrakoln K."/>
            <person name="Valentin K."/>
            <person name="Vardi A."/>
            <person name="Wilkerson F.P."/>
            <person name="Rokhsar D.S."/>
        </authorList>
    </citation>
    <scope>NUCLEOTIDE SEQUENCE [LARGE SCALE GENOMIC DNA]</scope>
    <source>
        <strain evidence="2 3">CCMP1335</strain>
    </source>
</reference>
<sequence>MSDHATTRTALTSTCDRKGACAAHPQIRLRRRNALTGKWATILEHCPMCAVECMKRLSLGKEEEGGAQDVMHRQQHSRPPRAEKQVKSSSSVHSSHSSSSSSKRRSISKRRQLNDEFSASTSSITADTVLSSSSHSSATSYSDSHVVCGMEYSLYTSNGAKWIGYYTGQVEDCNDLPHGIGTMRCHDGRLLQGEWRLGQLVDMPRMMTTEPMPMHRNEYAQPVLQLPTLNTPPQMKTKTLHPPPLNAKSVRFQSAISNTPSTSSNSTDSEEEDSSSWFDNATDSNTDTESEQDFSGEMIHPTRGAVRRAGGTRRTVRFDIQERVNAGTINSMRRLENEYTARESKVNDPPGW</sequence>
<reference evidence="2 3" key="2">
    <citation type="journal article" date="2008" name="Nature">
        <title>The Phaeodactylum genome reveals the evolutionary history of diatom genomes.</title>
        <authorList>
            <person name="Bowler C."/>
            <person name="Allen A.E."/>
            <person name="Badger J.H."/>
            <person name="Grimwood J."/>
            <person name="Jabbari K."/>
            <person name="Kuo A."/>
            <person name="Maheswari U."/>
            <person name="Martens C."/>
            <person name="Maumus F."/>
            <person name="Otillar R.P."/>
            <person name="Rayko E."/>
            <person name="Salamov A."/>
            <person name="Vandepoele K."/>
            <person name="Beszteri B."/>
            <person name="Gruber A."/>
            <person name="Heijde M."/>
            <person name="Katinka M."/>
            <person name="Mock T."/>
            <person name="Valentin K."/>
            <person name="Verret F."/>
            <person name="Berges J.A."/>
            <person name="Brownlee C."/>
            <person name="Cadoret J.P."/>
            <person name="Chiovitti A."/>
            <person name="Choi C.J."/>
            <person name="Coesel S."/>
            <person name="De Martino A."/>
            <person name="Detter J.C."/>
            <person name="Durkin C."/>
            <person name="Falciatore A."/>
            <person name="Fournet J."/>
            <person name="Haruta M."/>
            <person name="Huysman M.J."/>
            <person name="Jenkins B.D."/>
            <person name="Jiroutova K."/>
            <person name="Jorgensen R.E."/>
            <person name="Joubert Y."/>
            <person name="Kaplan A."/>
            <person name="Kroger N."/>
            <person name="Kroth P.G."/>
            <person name="La Roche J."/>
            <person name="Lindquist E."/>
            <person name="Lommer M."/>
            <person name="Martin-Jezequel V."/>
            <person name="Lopez P.J."/>
            <person name="Lucas S."/>
            <person name="Mangogna M."/>
            <person name="McGinnis K."/>
            <person name="Medlin L.K."/>
            <person name="Montsant A."/>
            <person name="Oudot-Le Secq M.P."/>
            <person name="Napoli C."/>
            <person name="Obornik M."/>
            <person name="Parker M.S."/>
            <person name="Petit J.L."/>
            <person name="Porcel B.M."/>
            <person name="Poulsen N."/>
            <person name="Robison M."/>
            <person name="Rychlewski L."/>
            <person name="Rynearson T.A."/>
            <person name="Schmutz J."/>
            <person name="Shapiro H."/>
            <person name="Siaut M."/>
            <person name="Stanley M."/>
            <person name="Sussman M.R."/>
            <person name="Taylor A.R."/>
            <person name="Vardi A."/>
            <person name="von Dassow P."/>
            <person name="Vyverman W."/>
            <person name="Willis A."/>
            <person name="Wyrwicz L.S."/>
            <person name="Rokhsar D.S."/>
            <person name="Weissenbach J."/>
            <person name="Armbrust E.V."/>
            <person name="Green B.R."/>
            <person name="Van de Peer Y."/>
            <person name="Grigoriev I.V."/>
        </authorList>
    </citation>
    <scope>NUCLEOTIDE SEQUENCE [LARGE SCALE GENOMIC DNA]</scope>
    <source>
        <strain evidence="2 3">CCMP1335</strain>
    </source>
</reference>
<feature type="region of interest" description="Disordered" evidence="1">
    <location>
        <begin position="257"/>
        <end position="311"/>
    </location>
</feature>
<dbReference type="PaxDb" id="35128-Thaps22669"/>
<feature type="region of interest" description="Disordered" evidence="1">
    <location>
        <begin position="64"/>
        <end position="119"/>
    </location>
</feature>
<evidence type="ECO:0000256" key="1">
    <source>
        <dbReference type="SAM" id="MobiDB-lite"/>
    </source>
</evidence>
<dbReference type="HOGENOM" id="CLU_788698_0_0_1"/>
<feature type="compositionally biased region" description="Low complexity" evidence="1">
    <location>
        <begin position="87"/>
        <end position="101"/>
    </location>
</feature>
<dbReference type="EMBL" id="CM000642">
    <property type="protein sequence ID" value="EED92379.1"/>
    <property type="molecule type" value="Genomic_DNA"/>
</dbReference>
<name>B8C2G6_THAPS</name>
<dbReference type="RefSeq" id="XP_002290627.1">
    <property type="nucleotide sequence ID" value="XM_002290591.1"/>
</dbReference>
<feature type="compositionally biased region" description="Basic residues" evidence="1">
    <location>
        <begin position="102"/>
        <end position="111"/>
    </location>
</feature>
<proteinExistence type="predicted"/>
<dbReference type="Proteomes" id="UP000001449">
    <property type="component" value="Chromosome 5"/>
</dbReference>
<feature type="compositionally biased region" description="Low complexity" evidence="1">
    <location>
        <begin position="257"/>
        <end position="267"/>
    </location>
</feature>
<keyword evidence="3" id="KW-1185">Reference proteome</keyword>
<evidence type="ECO:0000313" key="3">
    <source>
        <dbReference type="Proteomes" id="UP000001449"/>
    </source>
</evidence>
<accession>B8C2G6</accession>
<protein>
    <submittedName>
        <fullName evidence="2">Uncharacterized protein</fullName>
    </submittedName>
</protein>
<gene>
    <name evidence="2" type="ORF">THAPSDRAFT_22669</name>
</gene>
<dbReference type="InParanoid" id="B8C2G6"/>